<evidence type="ECO:0000313" key="3">
    <source>
        <dbReference type="Proteomes" id="UP000297739"/>
    </source>
</evidence>
<feature type="domain" description="Transposase IS4-like" evidence="1">
    <location>
        <begin position="3"/>
        <end position="127"/>
    </location>
</feature>
<organism evidence="2 3">
    <name type="scientific">Hymenobacter elongatus</name>
    <dbReference type="NCBI Taxonomy" id="877208"/>
    <lineage>
        <taxon>Bacteria</taxon>
        <taxon>Pseudomonadati</taxon>
        <taxon>Bacteroidota</taxon>
        <taxon>Cytophagia</taxon>
        <taxon>Cytophagales</taxon>
        <taxon>Hymenobacteraceae</taxon>
        <taxon>Hymenobacter</taxon>
    </lineage>
</organism>
<dbReference type="Proteomes" id="UP000297739">
    <property type="component" value="Unassembled WGS sequence"/>
</dbReference>
<name>A0A4Z0PIF7_9BACT</name>
<dbReference type="GO" id="GO:0006313">
    <property type="term" value="P:DNA transposition"/>
    <property type="evidence" value="ECO:0007669"/>
    <property type="project" value="InterPro"/>
</dbReference>
<proteinExistence type="predicted"/>
<sequence>MTGRQRHLLVDTLSLVLVAHVQPASEQDQRGAGPLLSEAGRCYPALRRVWADGGYSGPLVAGAAPDGCQVLIVAKPAGSKTFTALPRRWVVDRTFAWLSHNRRLGTRDLETTPQSSRAWIFVAIIHLMCRRLHPV</sequence>
<dbReference type="GO" id="GO:0003677">
    <property type="term" value="F:DNA binding"/>
    <property type="evidence" value="ECO:0007669"/>
    <property type="project" value="InterPro"/>
</dbReference>
<reference evidence="2 3" key="1">
    <citation type="submission" date="2019-04" db="EMBL/GenBank/DDBJ databases">
        <authorList>
            <person name="Feng G."/>
            <person name="Zhang J."/>
            <person name="Zhu H."/>
        </authorList>
    </citation>
    <scope>NUCLEOTIDE SEQUENCE [LARGE SCALE GENOMIC DNA]</scope>
    <source>
        <strain evidence="2 3">JCM 17223</strain>
    </source>
</reference>
<keyword evidence="3" id="KW-1185">Reference proteome</keyword>
<dbReference type="PANTHER" id="PTHR30007">
    <property type="entry name" value="PHP DOMAIN PROTEIN"/>
    <property type="match status" value="1"/>
</dbReference>
<dbReference type="Pfam" id="PF01609">
    <property type="entry name" value="DDE_Tnp_1"/>
    <property type="match status" value="1"/>
</dbReference>
<dbReference type="EMBL" id="SRLD01000027">
    <property type="protein sequence ID" value="TGE14970.1"/>
    <property type="molecule type" value="Genomic_DNA"/>
</dbReference>
<dbReference type="PANTHER" id="PTHR30007:SF0">
    <property type="entry name" value="TRANSPOSASE"/>
    <property type="match status" value="1"/>
</dbReference>
<gene>
    <name evidence="2" type="ORF">E5J99_13760</name>
</gene>
<dbReference type="GO" id="GO:0004803">
    <property type="term" value="F:transposase activity"/>
    <property type="evidence" value="ECO:0007669"/>
    <property type="project" value="InterPro"/>
</dbReference>
<evidence type="ECO:0000259" key="1">
    <source>
        <dbReference type="Pfam" id="PF01609"/>
    </source>
</evidence>
<evidence type="ECO:0000313" key="2">
    <source>
        <dbReference type="EMBL" id="TGE14970.1"/>
    </source>
</evidence>
<dbReference type="InterPro" id="IPR002559">
    <property type="entry name" value="Transposase_11"/>
</dbReference>
<comment type="caution">
    <text evidence="2">The sequence shown here is derived from an EMBL/GenBank/DDBJ whole genome shotgun (WGS) entry which is preliminary data.</text>
</comment>
<protein>
    <submittedName>
        <fullName evidence="2">IS4/IS5 family transposase</fullName>
    </submittedName>
</protein>
<dbReference type="AlphaFoldDB" id="A0A4Z0PIF7"/>
<accession>A0A4Z0PIF7</accession>
<dbReference type="OrthoDB" id="1270539at2"/>